<protein>
    <submittedName>
        <fullName evidence="2">Uncharacterized protein</fullName>
    </submittedName>
</protein>
<proteinExistence type="predicted"/>
<sequence length="498" mass="56715">MLIGDTDTAWRPRWIWEDTTPGVVDTLTIVHLAMGGKVFDRPAARLDNAQFSRLETYCHRILRPFFQDILTNRHLGEKETHGDIDLLCAWDGVDVGTYIRGQDRGRVLEEADGAATQPTGEEDQGASVKRLFEGTQFTAWIECIARNFKAEEWTRLGTEVGRDNEAGDGPSPSASHSNHMGLRWEEEEGSKHPDPTFCQVDLALIPPAALAFSHFMFSYGQTLIILFSAIRSLSPSLTLGGTHLEIVHPSYANVPRVRVFLTLDVSELCEWLGLDLGKWRSGFNELQEYWTWLATPKPGSVLHQAWNIVVRYRPSGPKVSGQAKRRRQVWDEFQVWLATSEQSPWAETRGEGVEAGTSALRGETDGGSQDLRDQSGDTMGRPEDPVPLDEIARQALVRWGRQNEFDRAVLSAKRTAFERWERQDRRRRNREAQRARQALWDDFGEPYCTKHYCVIPRNDRVSLWVVDATLLSDELGRERKESTWFRFQHIKKQGGNQA</sequence>
<evidence type="ECO:0000313" key="3">
    <source>
        <dbReference type="Proteomes" id="UP001182556"/>
    </source>
</evidence>
<accession>A0AAD9CUN6</accession>
<dbReference type="AlphaFoldDB" id="A0AAD9CUN6"/>
<organism evidence="2 3">
    <name type="scientific">Papiliotrema laurentii</name>
    <name type="common">Cryptococcus laurentii</name>
    <dbReference type="NCBI Taxonomy" id="5418"/>
    <lineage>
        <taxon>Eukaryota</taxon>
        <taxon>Fungi</taxon>
        <taxon>Dikarya</taxon>
        <taxon>Basidiomycota</taxon>
        <taxon>Agaricomycotina</taxon>
        <taxon>Tremellomycetes</taxon>
        <taxon>Tremellales</taxon>
        <taxon>Rhynchogastremaceae</taxon>
        <taxon>Papiliotrema</taxon>
    </lineage>
</organism>
<dbReference type="Proteomes" id="UP001182556">
    <property type="component" value="Unassembled WGS sequence"/>
</dbReference>
<feature type="region of interest" description="Disordered" evidence="1">
    <location>
        <begin position="343"/>
        <end position="386"/>
    </location>
</feature>
<name>A0AAD9CUN6_PAPLA</name>
<evidence type="ECO:0000313" key="2">
    <source>
        <dbReference type="EMBL" id="KAK1921757.1"/>
    </source>
</evidence>
<evidence type="ECO:0000256" key="1">
    <source>
        <dbReference type="SAM" id="MobiDB-lite"/>
    </source>
</evidence>
<gene>
    <name evidence="2" type="ORF">DB88DRAFT_474892</name>
</gene>
<dbReference type="EMBL" id="JAODAN010000010">
    <property type="protein sequence ID" value="KAK1921757.1"/>
    <property type="molecule type" value="Genomic_DNA"/>
</dbReference>
<reference evidence="2" key="1">
    <citation type="submission" date="2023-02" db="EMBL/GenBank/DDBJ databases">
        <title>Identification and recombinant expression of a fungal hydrolase from Papiliotrema laurentii that hydrolyzes apple cutin and clears colloidal polyester polyurethane.</title>
        <authorList>
            <consortium name="DOE Joint Genome Institute"/>
            <person name="Roman V.A."/>
            <person name="Bojanowski C."/>
            <person name="Crable B.R."/>
            <person name="Wagner D.N."/>
            <person name="Hung C.S."/>
            <person name="Nadeau L.J."/>
            <person name="Schratz L."/>
            <person name="Haridas S."/>
            <person name="Pangilinan J."/>
            <person name="Lipzen A."/>
            <person name="Na H."/>
            <person name="Yan M."/>
            <person name="Ng V."/>
            <person name="Grigoriev I.V."/>
            <person name="Spatafora J.W."/>
            <person name="Barlow D."/>
            <person name="Biffinger J."/>
            <person name="Kelley-Loughnane N."/>
            <person name="Varaljay V.A."/>
            <person name="Crookes-Goodson W.J."/>
        </authorList>
    </citation>
    <scope>NUCLEOTIDE SEQUENCE</scope>
    <source>
        <strain evidence="2">5307AH</strain>
    </source>
</reference>
<comment type="caution">
    <text evidence="2">The sequence shown here is derived from an EMBL/GenBank/DDBJ whole genome shotgun (WGS) entry which is preliminary data.</text>
</comment>
<feature type="compositionally biased region" description="Basic and acidic residues" evidence="1">
    <location>
        <begin position="370"/>
        <end position="384"/>
    </location>
</feature>
<keyword evidence="3" id="KW-1185">Reference proteome</keyword>
<feature type="region of interest" description="Disordered" evidence="1">
    <location>
        <begin position="160"/>
        <end position="192"/>
    </location>
</feature>